<organism evidence="1 2">
    <name type="scientific">Bifidobacterium bifidum</name>
    <dbReference type="NCBI Taxonomy" id="1681"/>
    <lineage>
        <taxon>Bacteria</taxon>
        <taxon>Bacillati</taxon>
        <taxon>Actinomycetota</taxon>
        <taxon>Actinomycetes</taxon>
        <taxon>Bifidobacteriales</taxon>
        <taxon>Bifidobacteriaceae</taxon>
        <taxon>Bifidobacterium</taxon>
    </lineage>
</organism>
<accession>A0A133KN62</accession>
<protein>
    <submittedName>
        <fullName evidence="1">Uncharacterized protein</fullName>
    </submittedName>
</protein>
<comment type="caution">
    <text evidence="1">The sequence shown here is derived from an EMBL/GenBank/DDBJ whole genome shotgun (WGS) entry which is preliminary data.</text>
</comment>
<dbReference type="Proteomes" id="UP000070092">
    <property type="component" value="Unassembled WGS sequence"/>
</dbReference>
<dbReference type="PATRIC" id="fig|1681.53.peg.1368"/>
<name>A0A133KN62_BIFBI</name>
<reference evidence="1 2" key="1">
    <citation type="submission" date="2016-01" db="EMBL/GenBank/DDBJ databases">
        <authorList>
            <person name="Oliw E.H."/>
        </authorList>
    </citation>
    <scope>NUCLEOTIDE SEQUENCE [LARGE SCALE GENOMIC DNA]</scope>
    <source>
        <strain evidence="1 2">MJR8628B</strain>
    </source>
</reference>
<gene>
    <name evidence="1" type="ORF">HMPREF3196_01389</name>
</gene>
<evidence type="ECO:0000313" key="1">
    <source>
        <dbReference type="EMBL" id="KWZ80981.1"/>
    </source>
</evidence>
<proteinExistence type="predicted"/>
<evidence type="ECO:0000313" key="2">
    <source>
        <dbReference type="Proteomes" id="UP000070092"/>
    </source>
</evidence>
<dbReference type="PROSITE" id="PS51257">
    <property type="entry name" value="PROKAR_LIPOPROTEIN"/>
    <property type="match status" value="1"/>
</dbReference>
<dbReference type="AlphaFoldDB" id="A0A133KN62"/>
<dbReference type="EMBL" id="LRPO01000038">
    <property type="protein sequence ID" value="KWZ80981.1"/>
    <property type="molecule type" value="Genomic_DNA"/>
</dbReference>
<sequence>MRGFRTFSNKRTLRRKPGIPGFLLFSCSFPRHTDSHLSY</sequence>